<evidence type="ECO:0000313" key="3">
    <source>
        <dbReference type="EMBL" id="KAK4108236.1"/>
    </source>
</evidence>
<comment type="caution">
    <text evidence="3">The sequence shown here is derived from an EMBL/GenBank/DDBJ whole genome shotgun (WGS) entry which is preliminary data.</text>
</comment>
<dbReference type="GO" id="GO:0010468">
    <property type="term" value="P:regulation of gene expression"/>
    <property type="evidence" value="ECO:0007669"/>
    <property type="project" value="TreeGrafter"/>
</dbReference>
<keyword evidence="2" id="KW-0040">ANK repeat</keyword>
<accession>A0AAN6T8J3</accession>
<dbReference type="Gene3D" id="1.25.40.20">
    <property type="entry name" value="Ankyrin repeat-containing domain"/>
    <property type="match status" value="1"/>
</dbReference>
<dbReference type="EMBL" id="MU853365">
    <property type="protein sequence ID" value="KAK4108236.1"/>
    <property type="molecule type" value="Genomic_DNA"/>
</dbReference>
<organism evidence="3 4">
    <name type="scientific">Canariomyces notabilis</name>
    <dbReference type="NCBI Taxonomy" id="2074819"/>
    <lineage>
        <taxon>Eukaryota</taxon>
        <taxon>Fungi</taxon>
        <taxon>Dikarya</taxon>
        <taxon>Ascomycota</taxon>
        <taxon>Pezizomycotina</taxon>
        <taxon>Sordariomycetes</taxon>
        <taxon>Sordariomycetidae</taxon>
        <taxon>Sordariales</taxon>
        <taxon>Chaetomiaceae</taxon>
        <taxon>Canariomyces</taxon>
    </lineage>
</organism>
<proteinExistence type="predicted"/>
<dbReference type="RefSeq" id="XP_064665806.1">
    <property type="nucleotide sequence ID" value="XM_064809678.1"/>
</dbReference>
<dbReference type="Pfam" id="PF00023">
    <property type="entry name" value="Ank"/>
    <property type="match status" value="2"/>
</dbReference>
<reference evidence="3" key="1">
    <citation type="journal article" date="2023" name="Mol. Phylogenet. Evol.">
        <title>Genome-scale phylogeny and comparative genomics of the fungal order Sordariales.</title>
        <authorList>
            <person name="Hensen N."/>
            <person name="Bonometti L."/>
            <person name="Westerberg I."/>
            <person name="Brannstrom I.O."/>
            <person name="Guillou S."/>
            <person name="Cros-Aarteil S."/>
            <person name="Calhoun S."/>
            <person name="Haridas S."/>
            <person name="Kuo A."/>
            <person name="Mondo S."/>
            <person name="Pangilinan J."/>
            <person name="Riley R."/>
            <person name="LaButti K."/>
            <person name="Andreopoulos B."/>
            <person name="Lipzen A."/>
            <person name="Chen C."/>
            <person name="Yan M."/>
            <person name="Daum C."/>
            <person name="Ng V."/>
            <person name="Clum A."/>
            <person name="Steindorff A."/>
            <person name="Ohm R.A."/>
            <person name="Martin F."/>
            <person name="Silar P."/>
            <person name="Natvig D.O."/>
            <person name="Lalanne C."/>
            <person name="Gautier V."/>
            <person name="Ament-Velasquez S.L."/>
            <person name="Kruys A."/>
            <person name="Hutchinson M.I."/>
            <person name="Powell A.J."/>
            <person name="Barry K."/>
            <person name="Miller A.N."/>
            <person name="Grigoriev I.V."/>
            <person name="Debuchy R."/>
            <person name="Gladieux P."/>
            <person name="Hiltunen Thoren M."/>
            <person name="Johannesson H."/>
        </authorList>
    </citation>
    <scope>NUCLEOTIDE SEQUENCE</scope>
    <source>
        <strain evidence="3">CBS 508.74</strain>
    </source>
</reference>
<evidence type="ECO:0000313" key="4">
    <source>
        <dbReference type="Proteomes" id="UP001302812"/>
    </source>
</evidence>
<sequence length="310" mass="36014">MPIYEAQKRSHRLLRILARFSSSKKLVNTLDNLAKPLDPWGDTTLMRKLQMTSKHIVLCRALVQPPRQLIGWMKLLRNPVWDDDVHFTSGDVFGWVPLHYASLLGDFLSWYESAIFWKICTKTREKRPVFALLDRLGRSPLHILAETGKRQQLQVVLPNGRYQRSHAIGRVSYDQMTLLHLASCSGNADCVELLADSMELEARRSVDLWGRSALHLATKSSKNPDVARILLRYGFLDKIHKADKFAMTPFAYLLMQTEETVTKWLFASDSRIQRSQRRSYWPRLTLSADRLFISPHHHEAFSLWDWCLRS</sequence>
<gene>
    <name evidence="3" type="ORF">N656DRAFT_448543</name>
</gene>
<dbReference type="PANTHER" id="PTHR24124:SF8">
    <property type="entry name" value="OCA DOMAIN-CONTAINING PROTEIN"/>
    <property type="match status" value="1"/>
</dbReference>
<dbReference type="GO" id="GO:0005634">
    <property type="term" value="C:nucleus"/>
    <property type="evidence" value="ECO:0007669"/>
    <property type="project" value="TreeGrafter"/>
</dbReference>
<evidence type="ECO:0000256" key="1">
    <source>
        <dbReference type="ARBA" id="ARBA00022737"/>
    </source>
</evidence>
<dbReference type="SUPFAM" id="SSF48403">
    <property type="entry name" value="Ankyrin repeat"/>
    <property type="match status" value="1"/>
</dbReference>
<dbReference type="Proteomes" id="UP001302812">
    <property type="component" value="Unassembled WGS sequence"/>
</dbReference>
<dbReference type="AlphaFoldDB" id="A0AAN6T8J3"/>
<dbReference type="InterPro" id="IPR036770">
    <property type="entry name" value="Ankyrin_rpt-contain_sf"/>
</dbReference>
<name>A0AAN6T8J3_9PEZI</name>
<dbReference type="GeneID" id="89933802"/>
<dbReference type="SMART" id="SM00248">
    <property type="entry name" value="ANK"/>
    <property type="match status" value="3"/>
</dbReference>
<evidence type="ECO:0000256" key="2">
    <source>
        <dbReference type="ARBA" id="ARBA00023043"/>
    </source>
</evidence>
<evidence type="ECO:0008006" key="5">
    <source>
        <dbReference type="Google" id="ProtNLM"/>
    </source>
</evidence>
<protein>
    <recommendedName>
        <fullName evidence="5">Ankyrin repeat protein</fullName>
    </recommendedName>
</protein>
<dbReference type="InterPro" id="IPR002110">
    <property type="entry name" value="Ankyrin_rpt"/>
</dbReference>
<keyword evidence="4" id="KW-1185">Reference proteome</keyword>
<keyword evidence="1" id="KW-0677">Repeat</keyword>
<reference evidence="3" key="2">
    <citation type="submission" date="2023-05" db="EMBL/GenBank/DDBJ databases">
        <authorList>
            <consortium name="Lawrence Berkeley National Laboratory"/>
            <person name="Steindorff A."/>
            <person name="Hensen N."/>
            <person name="Bonometti L."/>
            <person name="Westerberg I."/>
            <person name="Brannstrom I.O."/>
            <person name="Guillou S."/>
            <person name="Cros-Aarteil S."/>
            <person name="Calhoun S."/>
            <person name="Haridas S."/>
            <person name="Kuo A."/>
            <person name="Mondo S."/>
            <person name="Pangilinan J."/>
            <person name="Riley R."/>
            <person name="Labutti K."/>
            <person name="Andreopoulos B."/>
            <person name="Lipzen A."/>
            <person name="Chen C."/>
            <person name="Yanf M."/>
            <person name="Daum C."/>
            <person name="Ng V."/>
            <person name="Clum A."/>
            <person name="Ohm R."/>
            <person name="Martin F."/>
            <person name="Silar P."/>
            <person name="Natvig D."/>
            <person name="Lalanne C."/>
            <person name="Gautier V."/>
            <person name="Ament-Velasquez S.L."/>
            <person name="Kruys A."/>
            <person name="Hutchinson M.I."/>
            <person name="Powell A.J."/>
            <person name="Barry K."/>
            <person name="Miller A.N."/>
            <person name="Grigoriev I.V."/>
            <person name="Debuchy R."/>
            <person name="Gladieux P."/>
            <person name="Thoren M.H."/>
            <person name="Johannesson H."/>
        </authorList>
    </citation>
    <scope>NUCLEOTIDE SEQUENCE</scope>
    <source>
        <strain evidence="3">CBS 508.74</strain>
    </source>
</reference>
<dbReference type="PANTHER" id="PTHR24124">
    <property type="entry name" value="ANKYRIN REPEAT FAMILY A"/>
    <property type="match status" value="1"/>
</dbReference>